<gene>
    <name evidence="2" type="ORF">SAMN04515674_114117</name>
</gene>
<dbReference type="InterPro" id="IPR002591">
    <property type="entry name" value="Phosphodiest/P_Trfase"/>
</dbReference>
<keyword evidence="1" id="KW-0732">Signal</keyword>
<feature type="signal peptide" evidence="1">
    <location>
        <begin position="1"/>
        <end position="20"/>
    </location>
</feature>
<evidence type="ECO:0000256" key="1">
    <source>
        <dbReference type="SAM" id="SignalP"/>
    </source>
</evidence>
<dbReference type="PANTHER" id="PTHR10151:SF120">
    <property type="entry name" value="BIS(5'-ADENOSYL)-TRIPHOSPHATASE"/>
    <property type="match status" value="1"/>
</dbReference>
<dbReference type="RefSeq" id="WP_092018984.1">
    <property type="nucleotide sequence ID" value="NZ_FOXH01000014.1"/>
</dbReference>
<dbReference type="STRING" id="1079859.SAMN04515674_114117"/>
<reference evidence="2 3" key="1">
    <citation type="submission" date="2016-10" db="EMBL/GenBank/DDBJ databases">
        <authorList>
            <person name="de Groot N.N."/>
        </authorList>
    </citation>
    <scope>NUCLEOTIDE SEQUENCE [LARGE SCALE GENOMIC DNA]</scope>
    <source>
        <strain evidence="3">E92,LMG 26720,CCM 7988</strain>
    </source>
</reference>
<dbReference type="EMBL" id="FOXH01000014">
    <property type="protein sequence ID" value="SFQ30826.1"/>
    <property type="molecule type" value="Genomic_DNA"/>
</dbReference>
<dbReference type="CDD" id="cd16018">
    <property type="entry name" value="Enpp"/>
    <property type="match status" value="1"/>
</dbReference>
<proteinExistence type="predicted"/>
<dbReference type="AlphaFoldDB" id="A0A1I5XG81"/>
<dbReference type="SUPFAM" id="SSF53649">
    <property type="entry name" value="Alkaline phosphatase-like"/>
    <property type="match status" value="1"/>
</dbReference>
<evidence type="ECO:0000313" key="3">
    <source>
        <dbReference type="Proteomes" id="UP000199306"/>
    </source>
</evidence>
<protein>
    <submittedName>
        <fullName evidence="2">Predicted pyrophosphatase or phosphodiesterase, AlkP superfamily</fullName>
    </submittedName>
</protein>
<sequence length="450" mass="50069">MKLFHKLLFFIIFASFAANAQKSKYVVMISIDGFRPDFYRNDEWPTPNLKEMAAMGASANGVRSVFPSVTYPSHTTIITGVLPVKHGIFHNTPFEPTGQTGRWNWDSKLIKAETIWDAARKKGLKTASVHWPVTLGATSIDYNVPETFRDDKGPDPIIQMRQMTTPKGLFEEIELNATGKLTGKNMNSDFLAMDENISRMAAHIIENYKPNLITVHMFNVDHFEHKEGRSGSGVSKAVANVDNAIGRIVEATERAGIKDSTTFLIVGDHGFVDIHSQLAPNVWLVKAGLMEKRKDRGNWKATFLQQGGMAFLYLKDKNDEQTFKQVQGILQNQPESVKKMFKVIPQKELAAIGADPEAKLAITGVQGFTFTDSFEEPFLKPVKGGTHGFFPDFFEIQTGFIAYGAGIRPKTTIPVMGLEDITPLVLQLLNLQINNLDGSLYPGLLKTSDK</sequence>
<dbReference type="InterPro" id="IPR017850">
    <property type="entry name" value="Alkaline_phosphatase_core_sf"/>
</dbReference>
<dbReference type="OrthoDB" id="9779418at2"/>
<dbReference type="Gene3D" id="3.40.720.10">
    <property type="entry name" value="Alkaline Phosphatase, subunit A"/>
    <property type="match status" value="1"/>
</dbReference>
<feature type="chain" id="PRO_5011785481" evidence="1">
    <location>
        <begin position="21"/>
        <end position="450"/>
    </location>
</feature>
<dbReference type="Proteomes" id="UP000199306">
    <property type="component" value="Unassembled WGS sequence"/>
</dbReference>
<dbReference type="GO" id="GO:0016787">
    <property type="term" value="F:hydrolase activity"/>
    <property type="evidence" value="ECO:0007669"/>
    <property type="project" value="UniProtKB-ARBA"/>
</dbReference>
<name>A0A1I5XG81_9BACT</name>
<dbReference type="PANTHER" id="PTHR10151">
    <property type="entry name" value="ECTONUCLEOTIDE PYROPHOSPHATASE/PHOSPHODIESTERASE"/>
    <property type="match status" value="1"/>
</dbReference>
<accession>A0A1I5XG81</accession>
<keyword evidence="3" id="KW-1185">Reference proteome</keyword>
<dbReference type="Pfam" id="PF01663">
    <property type="entry name" value="Phosphodiest"/>
    <property type="match status" value="1"/>
</dbReference>
<evidence type="ECO:0000313" key="2">
    <source>
        <dbReference type="EMBL" id="SFQ30826.1"/>
    </source>
</evidence>
<organism evidence="2 3">
    <name type="scientific">Pseudarcicella hirudinis</name>
    <dbReference type="NCBI Taxonomy" id="1079859"/>
    <lineage>
        <taxon>Bacteria</taxon>
        <taxon>Pseudomonadati</taxon>
        <taxon>Bacteroidota</taxon>
        <taxon>Cytophagia</taxon>
        <taxon>Cytophagales</taxon>
        <taxon>Flectobacillaceae</taxon>
        <taxon>Pseudarcicella</taxon>
    </lineage>
</organism>